<reference evidence="2" key="1">
    <citation type="submission" date="2021-10" db="EMBL/GenBank/DDBJ databases">
        <title>Melipona bicolor Genome sequencing and assembly.</title>
        <authorList>
            <person name="Araujo N.S."/>
            <person name="Arias M.C."/>
        </authorList>
    </citation>
    <scope>NUCLEOTIDE SEQUENCE</scope>
    <source>
        <strain evidence="2">USP_2M_L1-L4_2017</strain>
        <tissue evidence="2">Whole body</tissue>
    </source>
</reference>
<feature type="non-terminal residue" evidence="2">
    <location>
        <position position="1"/>
    </location>
</feature>
<feature type="compositionally biased region" description="Basic and acidic residues" evidence="1">
    <location>
        <begin position="23"/>
        <end position="39"/>
    </location>
</feature>
<protein>
    <submittedName>
        <fullName evidence="2">Uncharacterized protein</fullName>
    </submittedName>
</protein>
<name>A0AA40KJ68_9HYME</name>
<proteinExistence type="predicted"/>
<dbReference type="EMBL" id="JAHYIQ010000023">
    <property type="protein sequence ID" value="KAK1122252.1"/>
    <property type="molecule type" value="Genomic_DNA"/>
</dbReference>
<sequence length="77" mass="8623">VDVPSPGRGGTLEEEVEPQGRQQKSEERALTRLTKDGLHGSRSSLPLHSTNLRNIHKARSPRNSLANLRVCAWLRRT</sequence>
<feature type="compositionally biased region" description="Polar residues" evidence="1">
    <location>
        <begin position="41"/>
        <end position="53"/>
    </location>
</feature>
<dbReference type="Proteomes" id="UP001177670">
    <property type="component" value="Unassembled WGS sequence"/>
</dbReference>
<feature type="region of interest" description="Disordered" evidence="1">
    <location>
        <begin position="1"/>
        <end position="61"/>
    </location>
</feature>
<gene>
    <name evidence="2" type="ORF">K0M31_009475</name>
</gene>
<evidence type="ECO:0000256" key="1">
    <source>
        <dbReference type="SAM" id="MobiDB-lite"/>
    </source>
</evidence>
<evidence type="ECO:0000313" key="2">
    <source>
        <dbReference type="EMBL" id="KAK1122252.1"/>
    </source>
</evidence>
<dbReference type="AlphaFoldDB" id="A0AA40KJ68"/>
<accession>A0AA40KJ68</accession>
<organism evidence="2 3">
    <name type="scientific">Melipona bicolor</name>
    <dbReference type="NCBI Taxonomy" id="60889"/>
    <lineage>
        <taxon>Eukaryota</taxon>
        <taxon>Metazoa</taxon>
        <taxon>Ecdysozoa</taxon>
        <taxon>Arthropoda</taxon>
        <taxon>Hexapoda</taxon>
        <taxon>Insecta</taxon>
        <taxon>Pterygota</taxon>
        <taxon>Neoptera</taxon>
        <taxon>Endopterygota</taxon>
        <taxon>Hymenoptera</taxon>
        <taxon>Apocrita</taxon>
        <taxon>Aculeata</taxon>
        <taxon>Apoidea</taxon>
        <taxon>Anthophila</taxon>
        <taxon>Apidae</taxon>
        <taxon>Melipona</taxon>
    </lineage>
</organism>
<comment type="caution">
    <text evidence="2">The sequence shown here is derived from an EMBL/GenBank/DDBJ whole genome shotgun (WGS) entry which is preliminary data.</text>
</comment>
<keyword evidence="3" id="KW-1185">Reference proteome</keyword>
<evidence type="ECO:0000313" key="3">
    <source>
        <dbReference type="Proteomes" id="UP001177670"/>
    </source>
</evidence>